<dbReference type="PRINTS" id="PR00313">
    <property type="entry name" value="CABNDNGRPT"/>
</dbReference>
<evidence type="ECO:0000313" key="5">
    <source>
        <dbReference type="Proteomes" id="UP000298596"/>
    </source>
</evidence>
<dbReference type="Proteomes" id="UP000298596">
    <property type="component" value="Plasmid p5"/>
</dbReference>
<feature type="region of interest" description="Disordered" evidence="2">
    <location>
        <begin position="2494"/>
        <end position="2540"/>
    </location>
</feature>
<keyword evidence="4" id="KW-0614">Plasmid</keyword>
<dbReference type="InterPro" id="IPR013517">
    <property type="entry name" value="FG-GAP"/>
</dbReference>
<dbReference type="InterPro" id="IPR028994">
    <property type="entry name" value="Integrin_alpha_N"/>
</dbReference>
<protein>
    <submittedName>
        <fullName evidence="4">Hemagglutinin/hemolysin-related protein</fullName>
    </submittedName>
</protein>
<evidence type="ECO:0000259" key="3">
    <source>
        <dbReference type="Pfam" id="PF19077"/>
    </source>
</evidence>
<evidence type="ECO:0000313" key="4">
    <source>
        <dbReference type="EMBL" id="QCO07159.1"/>
    </source>
</evidence>
<feature type="compositionally biased region" description="Acidic residues" evidence="2">
    <location>
        <begin position="2511"/>
        <end position="2523"/>
    </location>
</feature>
<dbReference type="InterPro" id="IPR044016">
    <property type="entry name" value="Big_13"/>
</dbReference>
<reference evidence="4 5" key="1">
    <citation type="submission" date="2018-09" db="EMBL/GenBank/DDBJ databases">
        <title>Whole genome based analysis of evolution and adaptive divergence in Indian and Brazilian strains of Azospirillum brasilense.</title>
        <authorList>
            <person name="Singh C."/>
            <person name="Tripathi A.K."/>
        </authorList>
    </citation>
    <scope>NUCLEOTIDE SEQUENCE [LARGE SCALE GENOMIC DNA]</scope>
    <source>
        <strain evidence="4 5">MTCC4036</strain>
        <plasmid evidence="4 5">p5</plasmid>
    </source>
</reference>
<dbReference type="InterPro" id="IPR013783">
    <property type="entry name" value="Ig-like_fold"/>
</dbReference>
<proteinExistence type="predicted"/>
<dbReference type="NCBIfam" id="NF033510">
    <property type="entry name" value="Ca_tandemer"/>
    <property type="match status" value="10"/>
</dbReference>
<dbReference type="InterPro" id="IPR001343">
    <property type="entry name" value="Hemolysn_Ca-bd"/>
</dbReference>
<dbReference type="Gene3D" id="2.60.40.10">
    <property type="entry name" value="Immunoglobulins"/>
    <property type="match status" value="10"/>
</dbReference>
<dbReference type="Gene3D" id="2.130.10.130">
    <property type="entry name" value="Integrin alpha, N-terminal"/>
    <property type="match status" value="5"/>
</dbReference>
<dbReference type="Pfam" id="PF19077">
    <property type="entry name" value="Big_13"/>
    <property type="match status" value="8"/>
</dbReference>
<dbReference type="NCBIfam" id="TIGR02059">
    <property type="entry name" value="swm_rep_I"/>
    <property type="match status" value="3"/>
</dbReference>
<feature type="domain" description="Bacterial Ig-like" evidence="3">
    <location>
        <begin position="1644"/>
        <end position="1727"/>
    </location>
</feature>
<sequence length="2710" mass="266627">MTDPTFTLMGTALFGLSPNGSATVLRYGDFDGDGDLDVLVGNNNGDLQLFRNVGTPTSPSFTLVGTNPFGLADVGSFIVPALADIDGDGKLDVLVGERDTGNLFLFRNVGISAAPSFTLEATNPFGLSGVGYKAAPVFVDLDGDDDLDLVVGQSSGLVVFENIGTATQPSFTLVGTNPYGLGNVQDYSTPVFADLDNDGDLDMLVGETNNSGAPYGSDIYFYRNVGTATQPSFTLAGTNPFGLTRGTASMIAPSLFDIDGDGDLDALVAQGSGTLSVYRNVAPPPPIPALQGAAVNGASLVLTYDLALSSTNPPAANLFTVTAGGQAVTVSSVAVDSVNKTVTLTLAQAVTNADTVTVSYTDPTAGNDTNAIQSVTGADAASFTAHPVTNNSPDTTPPSLVSASVNGTTLTLTYSEALDGAADAAGSAFTVMVNGVTRTVTGADASGTTVTLTLGSAVERYQTVTVGYTPPGSGAKTQDVAGNAAAAVTGREVRNVTVGDANFILLGTNPFGLVDIGTSARPTLVDIDGDGDLDLVTGNSGSSVRFYRNDGTTAEPSFTFIGTNPFGISNTPYGTPTFADLDGDGDLDLLLGQGQGHTVVYRNVGTTAAPSFTMVGTNAFGLGQVGGGYAKATLWDLDGDGDLDVLFGGNDGTLTMYRNVGTTASPSFTVVGTNPYGLEDVGFASTPAFVDIDNDGDLDVLVGNFEGNTVVFRNVGTNAAPSFTVVGTNPYGLGDVGTAALPVFADLDDDGDLDALIGNGDGNFVVYLQGPPPPAAPSALALTAGTNTGSTADAITGSTAPTITGSAVPLSEVVLYDGASAIGTVTADSSGLWTLTTGTLAEGVHNLTAKATSAYYTGTSPASTALSVTIDTTAPTLTAAVLSGTQLTLTYSEALDGAQAPVGAFTVMVGGVARMVTAVASSGRTVTLTLDAGVISVHQTVTVDYTPPGSGAKTADAAGNAAGALTGHGVTVPKDPNFVLEGTNPFGLDTTGPWSIPTFADIDGDGDLDALVGMGDGTIRFYRNDGTATAPSFTLAGTNPFGLSQLDMNAAPTFVDIDGNGTLDALIGDFNGNTVVYRNVGTATAPTFTLVGTNPFGLSSVGSATTPSFVDIDGDGDLDALIGNYDGNTVFFRNIGTAATPSFTLEGTNPFGLDDVGSYAQPTFVDVDGDGDLDALIGNFAGDMLFYRNVGSATAPSFTLEGTNPFGLSNVTFKSVPSIVDIDGDGDLDVLAGGDSIGNNIILFRNLPQPPASLALTPGSNSGSTADTLTNVTNLAISGQAQPLSTVVLYDGAVAVGTATADANGLWTITAASLSEGAHSLTAVSSDATGSSPASSTLTVTIDSAAPNAPTVTTALSNSTTPTLTGTAETGSTVTVTVGGATYTTTATNGTWSLNLATATPTSGSLSLNANGTNAVSATATDAAGNVSSAGTQTLTIDTTAPNAPAVTSAALTKNATPTLTGTAETGSTVTVTVGGATYTTTATNGSWSVNLATATPTSGSLSLNANGTNAVSATATDAAGNVSTAGTQTLTIDTTLPDAPTVTSAALTKNATPILTGTAEANATVTVTVGGATYTTTASGTGTWSVNLATATPTSGSLSLNANGTNAVSATATDAAGNTSTAGTQTLTIDTTAPNAPTVTTALSNSTTPILTGAAETGSTVTVTIGGAAYTTTATNGSWSLNLATATPTSGSLSLNANGTNAVSATATDAAGNVSTAGTQTLTIDTTLPDAPTVTSAALSNSTTPTLTGTAEANATVTVTVGGATYTTTASGTGAWSVNLATATPASGSLSLNANGTNAVSATATDAAGNTSTAGTQTLTIDTTAPNVPTVTTALSNSTTPTLTGAAETGSTVTVTIGGATYTTTATNGSWSLNLATATPTAGTLRLNANGSNPVSATATDAAGNTSTAGTQTLTIDTTLPDAPTVTSAALSNSTTPTLTGTAETGSTVTVTVGGATYTTTATNGTWSINLATATPTAGALSLNPNGTNPVAATATDASGNVSAPGTQTLTIDTTAPNAPTVTTALTNTTTPTLTGTAEANATVTVTVGGATYTTTASGTGAWSLDLATATPTAGSLSLDPNGANPVAATATDAAGNVSSPATHTLTVDITAPTASVLFDDDSIDAIEQSSTAFTISGGEAGAAFTWTITSAGGGQVSGSGVMSGPTAQVGGLDLSGLGDGTLTLTLALTDPAGNASVPFTATTQKLTATVDKPAPVAPPPVATVDGATVTGAVTTNGDGSRTTTVTIEASTGTRVEDTSTANPDLADVPVVREQVVDRQTGQVSTQTTLTVSVSTGVAVTATGAAERQTAAQALTGLTGLIAAIEARTDEGTASRGTLTGGGSGFLSVLSAQAQLLVRAIDFTAPGVAAGQAVQTKVTGTTLGGTGPTSTAPTAVVLNTTGLSGPVTIQLDNVEFAAVVGNATLVGGDGEQIVYGDDHEQYMHLGEGDDLLHGGGGNDTITSAGGNDTLYGDEGDDLVHGGEGDDWLFGGSGNDLIGGGTGDDRGFGGEGDDVLFGEEGDDTLTGNEGNDTLSGGAGNDLLFGEAGDDLLYGDEGDDTLSGGAGNDTALGGSGNDLIALGSGNDLGLGGDGNDTLFGEEGDDTLFGGAGDDVLHGGAGNDVLFADGGADTLWGGEGADVFAFGRNSGGSVVMDFEVGVDRLAFYEAGIELGAVIRSARVEGGNTTLDVGGGNRITILGQTGNVAAWFG</sequence>
<feature type="domain" description="Bacterial Ig-like" evidence="3">
    <location>
        <begin position="1836"/>
        <end position="1919"/>
    </location>
</feature>
<dbReference type="InterPro" id="IPR028059">
    <property type="entry name" value="SWM_rpt"/>
</dbReference>
<feature type="domain" description="Bacterial Ig-like" evidence="3">
    <location>
        <begin position="1739"/>
        <end position="1824"/>
    </location>
</feature>
<dbReference type="Pfam" id="PF13753">
    <property type="entry name" value="SWM_repeat"/>
    <property type="match status" value="3"/>
</dbReference>
<dbReference type="Gene3D" id="2.60.40.1220">
    <property type="match status" value="1"/>
</dbReference>
<dbReference type="Pfam" id="PF13517">
    <property type="entry name" value="FG-GAP_3"/>
    <property type="match status" value="6"/>
</dbReference>
<dbReference type="InterPro" id="IPR011801">
    <property type="entry name" value="Swm_rep_I_cyn"/>
</dbReference>
<dbReference type="PANTHER" id="PTHR44103">
    <property type="entry name" value="PROPROTEIN CONVERTASE P"/>
    <property type="match status" value="1"/>
</dbReference>
<accession>A0A4D8QJQ6</accession>
<dbReference type="InterPro" id="IPR011049">
    <property type="entry name" value="Serralysin-like_metalloprot_C"/>
</dbReference>
<dbReference type="InterPro" id="IPR014755">
    <property type="entry name" value="Cu-Rt/internalin_Ig-like"/>
</dbReference>
<dbReference type="EMBL" id="CP032335">
    <property type="protein sequence ID" value="QCO07159.1"/>
    <property type="molecule type" value="Genomic_DNA"/>
</dbReference>
<dbReference type="InterPro" id="IPR018511">
    <property type="entry name" value="Hemolysin-typ_Ca-bd_CS"/>
</dbReference>
<dbReference type="SUPFAM" id="SSF51120">
    <property type="entry name" value="beta-Roll"/>
    <property type="match status" value="2"/>
</dbReference>
<feature type="compositionally biased region" description="Polar residues" evidence="2">
    <location>
        <begin position="2525"/>
        <end position="2534"/>
    </location>
</feature>
<feature type="domain" description="Bacterial Ig-like" evidence="3">
    <location>
        <begin position="1253"/>
        <end position="1343"/>
    </location>
</feature>
<organism evidence="4 5">
    <name type="scientific">Azospirillum brasilense</name>
    <dbReference type="NCBI Taxonomy" id="192"/>
    <lineage>
        <taxon>Bacteria</taxon>
        <taxon>Pseudomonadati</taxon>
        <taxon>Pseudomonadota</taxon>
        <taxon>Alphaproteobacteria</taxon>
        <taxon>Rhodospirillales</taxon>
        <taxon>Azospirillaceae</taxon>
        <taxon>Azospirillum</taxon>
    </lineage>
</organism>
<dbReference type="PROSITE" id="PS00330">
    <property type="entry name" value="HEMOLYSIN_CALCIUM"/>
    <property type="match status" value="2"/>
</dbReference>
<feature type="domain" description="Bacterial Ig-like" evidence="3">
    <location>
        <begin position="2026"/>
        <end position="2110"/>
    </location>
</feature>
<feature type="domain" description="Bacterial Ig-like" evidence="3">
    <location>
        <begin position="1356"/>
        <end position="1439"/>
    </location>
</feature>
<keyword evidence="1" id="KW-0732">Signal</keyword>
<evidence type="ECO:0000256" key="1">
    <source>
        <dbReference type="ARBA" id="ARBA00022729"/>
    </source>
</evidence>
<evidence type="ECO:0000256" key="2">
    <source>
        <dbReference type="SAM" id="MobiDB-lite"/>
    </source>
</evidence>
<dbReference type="Pfam" id="PF00353">
    <property type="entry name" value="HemolysinCabind"/>
    <property type="match status" value="3"/>
</dbReference>
<gene>
    <name evidence="4" type="ORF">D3867_35245</name>
</gene>
<name>A0A4D8QJQ6_AZOBR</name>
<feature type="domain" description="Bacterial Ig-like" evidence="3">
    <location>
        <begin position="1451"/>
        <end position="1535"/>
    </location>
</feature>
<dbReference type="SUPFAM" id="SSF69318">
    <property type="entry name" value="Integrin alpha N-terminal domain"/>
    <property type="match status" value="3"/>
</dbReference>
<feature type="domain" description="Bacterial Ig-like" evidence="3">
    <location>
        <begin position="1547"/>
        <end position="1632"/>
    </location>
</feature>
<geneLocation type="plasmid" evidence="4">
    <name>p5</name>
</geneLocation>
<dbReference type="PANTHER" id="PTHR44103:SF1">
    <property type="entry name" value="PROPROTEIN CONVERTASE P"/>
    <property type="match status" value="1"/>
</dbReference>
<dbReference type="GO" id="GO:0005509">
    <property type="term" value="F:calcium ion binding"/>
    <property type="evidence" value="ECO:0007669"/>
    <property type="project" value="InterPro"/>
</dbReference>
<dbReference type="Gene3D" id="2.150.10.10">
    <property type="entry name" value="Serralysin-like metalloprotease, C-terminal"/>
    <property type="match status" value="4"/>
</dbReference>